<reference evidence="2 3" key="1">
    <citation type="submission" date="2020-12" db="EMBL/GenBank/DDBJ databases">
        <title>Complete genome sequence of Burkholderia anthina BJQ0011.</title>
        <authorList>
            <person name="Xu Y."/>
        </authorList>
    </citation>
    <scope>NUCLEOTIDE SEQUENCE [LARGE SCALE GENOMIC DNA]</scope>
    <source>
        <strain evidence="2 3">BJQ0011</strain>
    </source>
</reference>
<evidence type="ECO:0000313" key="3">
    <source>
        <dbReference type="Proteomes" id="UP000596205"/>
    </source>
</evidence>
<evidence type="ECO:0000256" key="1">
    <source>
        <dbReference type="SAM" id="Phobius"/>
    </source>
</evidence>
<name>A0A7T6VMG5_9BURK</name>
<dbReference type="KEGG" id="bann:JFN94_22700"/>
<feature type="transmembrane region" description="Helical" evidence="1">
    <location>
        <begin position="54"/>
        <end position="76"/>
    </location>
</feature>
<keyword evidence="1" id="KW-0472">Membrane</keyword>
<dbReference type="Proteomes" id="UP000596205">
    <property type="component" value="Chromosome 2"/>
</dbReference>
<organism evidence="2 3">
    <name type="scientific">Burkholderia anthina</name>
    <dbReference type="NCBI Taxonomy" id="179879"/>
    <lineage>
        <taxon>Bacteria</taxon>
        <taxon>Pseudomonadati</taxon>
        <taxon>Pseudomonadota</taxon>
        <taxon>Betaproteobacteria</taxon>
        <taxon>Burkholderiales</taxon>
        <taxon>Burkholderiaceae</taxon>
        <taxon>Burkholderia</taxon>
        <taxon>Burkholderia cepacia complex</taxon>
    </lineage>
</organism>
<accession>A0A7T6VMG5</accession>
<protein>
    <submittedName>
        <fullName evidence="2">Uncharacterized protein</fullName>
    </submittedName>
</protein>
<keyword evidence="1" id="KW-0812">Transmembrane</keyword>
<dbReference type="EMBL" id="CP066770">
    <property type="protein sequence ID" value="QQK06629.1"/>
    <property type="molecule type" value="Genomic_DNA"/>
</dbReference>
<keyword evidence="1" id="KW-1133">Transmembrane helix</keyword>
<evidence type="ECO:0000313" key="2">
    <source>
        <dbReference type="EMBL" id="QQK06629.1"/>
    </source>
</evidence>
<sequence length="87" mass="9607">MDNTPSRFGEQSEPAELTKNCIHCAGSLRIGSIRCRMCGSEDPFGSKTARKRSALLHGMVMAGIFSALFCMVYGILPVVTLYLRHRN</sequence>
<dbReference type="AlphaFoldDB" id="A0A7T6VMG5"/>
<gene>
    <name evidence="2" type="ORF">JFN94_22700</name>
</gene>
<dbReference type="RefSeq" id="WP_124826356.1">
    <property type="nucleotide sequence ID" value="NZ_CADEPR010000036.1"/>
</dbReference>
<proteinExistence type="predicted"/>